<dbReference type="EMBL" id="CP014854">
    <property type="protein sequence ID" value="ASI98501.1"/>
    <property type="molecule type" value="Genomic_DNA"/>
</dbReference>
<evidence type="ECO:0000313" key="3">
    <source>
        <dbReference type="Proteomes" id="UP000197156"/>
    </source>
</evidence>
<sequence length="99" mass="11334">MNEFQRRVDELIEEFGGYWEPFQMLAALVEEVGELADELLKVEGVKGNGGREGLEEELGDVLFALACIANHYGIDLLEALDKSVGKYRERDRERWSNRT</sequence>
<dbReference type="RefSeq" id="WP_088862461.1">
    <property type="nucleotide sequence ID" value="NZ_CP014854.1"/>
</dbReference>
<evidence type="ECO:0000259" key="1">
    <source>
        <dbReference type="Pfam" id="PF03819"/>
    </source>
</evidence>
<protein>
    <recommendedName>
        <fullName evidence="1">NTP pyrophosphohydrolase MazG-like domain-containing protein</fullName>
    </recommendedName>
</protein>
<organism evidence="2 3">
    <name type="scientific">Thermococcus celer Vu 13 = JCM 8558</name>
    <dbReference type="NCBI Taxonomy" id="1293037"/>
    <lineage>
        <taxon>Archaea</taxon>
        <taxon>Methanobacteriati</taxon>
        <taxon>Methanobacteriota</taxon>
        <taxon>Thermococci</taxon>
        <taxon>Thermococcales</taxon>
        <taxon>Thermococcaceae</taxon>
        <taxon>Thermococcus</taxon>
    </lineage>
</organism>
<feature type="domain" description="NTP pyrophosphohydrolase MazG-like" evidence="1">
    <location>
        <begin position="23"/>
        <end position="95"/>
    </location>
</feature>
<dbReference type="Gene3D" id="1.10.287.1080">
    <property type="entry name" value="MazG-like"/>
    <property type="match status" value="1"/>
</dbReference>
<dbReference type="KEGG" id="tce:A3L02_02425"/>
<proteinExistence type="predicted"/>
<dbReference type="PANTHER" id="PTHR42692:SF1">
    <property type="entry name" value="NUCLEOTIDE PYROPHOSPHOHYDROLASE"/>
    <property type="match status" value="1"/>
</dbReference>
<dbReference type="PIRSF" id="PIRSF029904">
    <property type="entry name" value="UCP029904_pph"/>
    <property type="match status" value="1"/>
</dbReference>
<dbReference type="Proteomes" id="UP000197156">
    <property type="component" value="Chromosome"/>
</dbReference>
<dbReference type="Pfam" id="PF03819">
    <property type="entry name" value="MazG"/>
    <property type="match status" value="1"/>
</dbReference>
<name>A0A218P0P2_THECE</name>
<reference evidence="2 3" key="1">
    <citation type="submission" date="2016-03" db="EMBL/GenBank/DDBJ databases">
        <title>Complete genome sequence of Thermococcus celer.</title>
        <authorList>
            <person name="Oger P.M."/>
        </authorList>
    </citation>
    <scope>NUCLEOTIDE SEQUENCE [LARGE SCALE GENOMIC DNA]</scope>
    <source>
        <strain evidence="2 3">Vu 13</strain>
    </source>
</reference>
<dbReference type="InterPro" id="IPR004518">
    <property type="entry name" value="MazG-like_dom"/>
</dbReference>
<dbReference type="PANTHER" id="PTHR42692">
    <property type="entry name" value="NUCLEOTIDE PYROPHOSPHOHYDROLASE"/>
    <property type="match status" value="1"/>
</dbReference>
<keyword evidence="3" id="KW-1185">Reference proteome</keyword>
<accession>A0A218P0P2</accession>
<dbReference type="OrthoDB" id="85269at2157"/>
<dbReference type="GeneID" id="33323573"/>
<evidence type="ECO:0000313" key="2">
    <source>
        <dbReference type="EMBL" id="ASI98501.1"/>
    </source>
</evidence>
<gene>
    <name evidence="2" type="ORF">A3L02_02425</name>
</gene>
<dbReference type="SUPFAM" id="SSF101386">
    <property type="entry name" value="all-alpha NTP pyrophosphatases"/>
    <property type="match status" value="1"/>
</dbReference>
<dbReference type="InterPro" id="IPR012359">
    <property type="entry name" value="MazG-related_YpjD"/>
</dbReference>
<dbReference type="InterPro" id="IPR047046">
    <property type="entry name" value="YpjD/YvdC"/>
</dbReference>
<dbReference type="AlphaFoldDB" id="A0A218P0P2"/>